<dbReference type="AlphaFoldDB" id="A0A395N775"/>
<keyword evidence="3" id="KW-1185">Reference proteome</keyword>
<comment type="caution">
    <text evidence="2">The sequence shown here is derived from an EMBL/GenBank/DDBJ whole genome shotgun (WGS) entry which is preliminary data.</text>
</comment>
<feature type="region of interest" description="Disordered" evidence="1">
    <location>
        <begin position="1"/>
        <end position="54"/>
    </location>
</feature>
<accession>A0A395N775</accession>
<feature type="compositionally biased region" description="Polar residues" evidence="1">
    <location>
        <begin position="336"/>
        <end position="350"/>
    </location>
</feature>
<evidence type="ECO:0000313" key="3">
    <source>
        <dbReference type="Proteomes" id="UP000266272"/>
    </source>
</evidence>
<reference evidence="2 3" key="1">
    <citation type="journal article" date="2018" name="PLoS Pathog.">
        <title>Evolution of structural diversity of trichothecenes, a family of toxins produced by plant pathogenic and entomopathogenic fungi.</title>
        <authorList>
            <person name="Proctor R.H."/>
            <person name="McCormick S.P."/>
            <person name="Kim H.S."/>
            <person name="Cardoza R.E."/>
            <person name="Stanley A.M."/>
            <person name="Lindo L."/>
            <person name="Kelly A."/>
            <person name="Brown D.W."/>
            <person name="Lee T."/>
            <person name="Vaughan M.M."/>
            <person name="Alexander N.J."/>
            <person name="Busman M."/>
            <person name="Gutierrez S."/>
        </authorList>
    </citation>
    <scope>NUCLEOTIDE SEQUENCE [LARGE SCALE GENOMIC DNA]</scope>
    <source>
        <strain evidence="2 3">IBT 40837</strain>
    </source>
</reference>
<feature type="compositionally biased region" description="Basic and acidic residues" evidence="1">
    <location>
        <begin position="21"/>
        <end position="39"/>
    </location>
</feature>
<feature type="compositionally biased region" description="Polar residues" evidence="1">
    <location>
        <begin position="1"/>
        <end position="19"/>
    </location>
</feature>
<feature type="region of interest" description="Disordered" evidence="1">
    <location>
        <begin position="80"/>
        <end position="252"/>
    </location>
</feature>
<dbReference type="EMBL" id="PXOA01001063">
    <property type="protein sequence ID" value="RFU71972.1"/>
    <property type="molecule type" value="Genomic_DNA"/>
</dbReference>
<sequence length="391" mass="43536">MLATSLSSDYTTAEPSLMQQPERDILSVDRAGSNHDMRTSPRRRIHELADDATTNTQRMAHGLHNIEKDHFWVPSEAPYRSQRVDQPQTVGTDNHSTPKPTVEGADNDFVNSTDLGEPPVPQSQTDFDHEQRNGAGTYRSQGSPQKDRGSPSRKQDDAGPRTPRVTEERLEVDNSPEKAIITAKGPQQNMASSDFSTWKQQLRKVGNKPVPMNSPSRKTDTSLVFESQKYTPQSSGSVPHEKGGLPNPTATTRLKTEAEEQASKEYRQMGSTNYGISSNQAEDAVKESKTASNIPSGDSEMPISHHICEWHSRYLGLSTAFDKLKNELDIALEHQASQSAADRESGNTSRQHQHNDDGIEGLTIIVHRRCKEDLVLNTDLREEEFTRLGEQ</sequence>
<feature type="compositionally biased region" description="Polar residues" evidence="1">
    <location>
        <begin position="213"/>
        <end position="237"/>
    </location>
</feature>
<gene>
    <name evidence="2" type="ORF">TARUN_10288</name>
</gene>
<name>A0A395N775_TRIAR</name>
<protein>
    <submittedName>
        <fullName evidence="2">Atp synthase subunit delta</fullName>
    </submittedName>
</protein>
<proteinExistence type="predicted"/>
<feature type="region of interest" description="Disordered" evidence="1">
    <location>
        <begin position="336"/>
        <end position="356"/>
    </location>
</feature>
<feature type="compositionally biased region" description="Polar residues" evidence="1">
    <location>
        <begin position="185"/>
        <end position="200"/>
    </location>
</feature>
<feature type="compositionally biased region" description="Basic and acidic residues" evidence="1">
    <location>
        <begin position="145"/>
        <end position="176"/>
    </location>
</feature>
<feature type="compositionally biased region" description="Polar residues" evidence="1">
    <location>
        <begin position="84"/>
        <end position="99"/>
    </location>
</feature>
<dbReference type="STRING" id="490622.A0A395N775"/>
<organism evidence="2 3">
    <name type="scientific">Trichoderma arundinaceum</name>
    <dbReference type="NCBI Taxonomy" id="490622"/>
    <lineage>
        <taxon>Eukaryota</taxon>
        <taxon>Fungi</taxon>
        <taxon>Dikarya</taxon>
        <taxon>Ascomycota</taxon>
        <taxon>Pezizomycotina</taxon>
        <taxon>Sordariomycetes</taxon>
        <taxon>Hypocreomycetidae</taxon>
        <taxon>Hypocreales</taxon>
        <taxon>Hypocreaceae</taxon>
        <taxon>Trichoderma</taxon>
    </lineage>
</organism>
<dbReference type="Proteomes" id="UP000266272">
    <property type="component" value="Unassembled WGS sequence"/>
</dbReference>
<evidence type="ECO:0000256" key="1">
    <source>
        <dbReference type="SAM" id="MobiDB-lite"/>
    </source>
</evidence>
<evidence type="ECO:0000313" key="2">
    <source>
        <dbReference type="EMBL" id="RFU71972.1"/>
    </source>
</evidence>
<dbReference type="OrthoDB" id="5209965at2759"/>